<evidence type="ECO:0000256" key="1">
    <source>
        <dbReference type="ARBA" id="ARBA00022741"/>
    </source>
</evidence>
<dbReference type="InterPro" id="IPR014001">
    <property type="entry name" value="Helicase_ATP-bd"/>
</dbReference>
<dbReference type="Gene3D" id="3.40.50.300">
    <property type="entry name" value="P-loop containing nucleotide triphosphate hydrolases"/>
    <property type="match status" value="2"/>
</dbReference>
<dbReference type="InterPro" id="IPR001650">
    <property type="entry name" value="Helicase_C-like"/>
</dbReference>
<comment type="caution">
    <text evidence="6">The sequence shown here is derived from an EMBL/GenBank/DDBJ whole genome shotgun (WGS) entry which is preliminary data.</text>
</comment>
<dbReference type="SUPFAM" id="SSF52540">
    <property type="entry name" value="P-loop containing nucleoside triphosphate hydrolases"/>
    <property type="match status" value="1"/>
</dbReference>
<dbReference type="PATRIC" id="fig|46506.5.peg.2917"/>
<evidence type="ECO:0000313" key="7">
    <source>
        <dbReference type="Proteomes" id="UP000056419"/>
    </source>
</evidence>
<evidence type="ECO:0000259" key="5">
    <source>
        <dbReference type="PROSITE" id="PS51192"/>
    </source>
</evidence>
<dbReference type="GO" id="GO:0004386">
    <property type="term" value="F:helicase activity"/>
    <property type="evidence" value="ECO:0007669"/>
    <property type="project" value="UniProtKB-KW"/>
</dbReference>
<evidence type="ECO:0000256" key="3">
    <source>
        <dbReference type="ARBA" id="ARBA00022806"/>
    </source>
</evidence>
<reference evidence="6 7" key="1">
    <citation type="journal article" date="2016" name="BMC Genomics">
        <title>Type VI secretion systems of human gut Bacteroidales segregate into three genetic architectures, two of which are contained on mobile genetic elements.</title>
        <authorList>
            <person name="Coyne M.J."/>
            <person name="Roelofs K.G."/>
            <person name="Comstock L.E."/>
        </authorList>
    </citation>
    <scope>NUCLEOTIDE SEQUENCE [LARGE SCALE GENOMIC DNA]</scope>
    <source>
        <strain evidence="6 7">CL09T03C01</strain>
    </source>
</reference>
<dbReference type="STRING" id="46506.AA415_02717"/>
<dbReference type="PROSITE" id="PS51192">
    <property type="entry name" value="HELICASE_ATP_BIND_1"/>
    <property type="match status" value="1"/>
</dbReference>
<dbReference type="EMBL" id="LRGC01000017">
    <property type="protein sequence ID" value="KWR52852.1"/>
    <property type="molecule type" value="Genomic_DNA"/>
</dbReference>
<dbReference type="GO" id="GO:0016787">
    <property type="term" value="F:hydrolase activity"/>
    <property type="evidence" value="ECO:0007669"/>
    <property type="project" value="UniProtKB-KW"/>
</dbReference>
<accession>A0A108T403</accession>
<dbReference type="InterPro" id="IPR027417">
    <property type="entry name" value="P-loop_NTPase"/>
</dbReference>
<dbReference type="SMART" id="SM00487">
    <property type="entry name" value="DEXDc"/>
    <property type="match status" value="1"/>
</dbReference>
<dbReference type="PANTHER" id="PTHR12131:SF1">
    <property type="entry name" value="ATP-DEPENDENT RNA HELICASE SUPV3L1, MITOCHONDRIAL-RELATED"/>
    <property type="match status" value="1"/>
</dbReference>
<dbReference type="GO" id="GO:0005524">
    <property type="term" value="F:ATP binding"/>
    <property type="evidence" value="ECO:0007669"/>
    <property type="project" value="UniProtKB-KW"/>
</dbReference>
<evidence type="ECO:0000256" key="4">
    <source>
        <dbReference type="ARBA" id="ARBA00022840"/>
    </source>
</evidence>
<organism evidence="6 7">
    <name type="scientific">Bacteroides stercoris</name>
    <dbReference type="NCBI Taxonomy" id="46506"/>
    <lineage>
        <taxon>Bacteria</taxon>
        <taxon>Pseudomonadati</taxon>
        <taxon>Bacteroidota</taxon>
        <taxon>Bacteroidia</taxon>
        <taxon>Bacteroidales</taxon>
        <taxon>Bacteroidaceae</taxon>
        <taxon>Bacteroides</taxon>
    </lineage>
</organism>
<dbReference type="SMART" id="SM00490">
    <property type="entry name" value="HELICc"/>
    <property type="match status" value="1"/>
</dbReference>
<dbReference type="GO" id="GO:0003676">
    <property type="term" value="F:nucleic acid binding"/>
    <property type="evidence" value="ECO:0007669"/>
    <property type="project" value="InterPro"/>
</dbReference>
<dbReference type="InterPro" id="IPR050699">
    <property type="entry name" value="RNA-DNA_Helicase"/>
</dbReference>
<dbReference type="InterPro" id="IPR011545">
    <property type="entry name" value="DEAD/DEAH_box_helicase_dom"/>
</dbReference>
<proteinExistence type="predicted"/>
<keyword evidence="7" id="KW-1185">Reference proteome</keyword>
<dbReference type="PANTHER" id="PTHR12131">
    <property type="entry name" value="ATP-DEPENDENT RNA AND DNA HELICASE"/>
    <property type="match status" value="1"/>
</dbReference>
<gene>
    <name evidence="6" type="ORF">AA415_02717</name>
</gene>
<sequence length="769" mass="88835">MIKNVISQIVQGKNLQDILNKTLARIYSEGPVHITDMEILSYFATYRKELIDEHMNELLLYMGMYYKVSDVEPQTLKELVQTTYRDVIKADLGECYTPVQVNIIDSIKSNKCFSFSAPTSTGKSHVFRRLILGSEKDIVIFVPSRALINEYYITLCKNIPDKSINILTFVDKLNTLKAKRSIFILTPERASDLFSRSGEFDIEYFLFDEAQLGEEISIRGLLFDSVVRRVSKFYPNAKMVFAQPFVANPEAQFGKNFIPDDVSLGVSYRQRNVGQIFYSYDKNENKFYHIGIDAKVMGSKFSLMSDPIELTLLSGGTVLFYVSKSNIAKDKVFVDYKKYIDLCGDIDKDLIKEYQDRFKNYTGAKDDHNKFFYSASLELLKKGVVVHHGSMPLKMRSIIEDFINAGLCRICFATSTIEQGINMPFDAVYITRFEKSKPLAIKNLIGRAGRSTSYKKLDVGKVIIKSNNVTDFRKIVTNDYTIRTTSLLENPVEELGTDFDDFRESIINGTFIEEFNMPKKQLNLLSNEELQNKISKTISILVNQDNTLVDIYKLPTAEKDSIFQLLIEIYENHLNRNVTEAENVILLHALHILFYRMYFKTFSAICKVRYKFLCNFKEIKRLQVLGRDYSRIKVNYLPAYADIPNLKLSRFPLVDRSTKVKDVDFDVVVYDTYDFLDKLIGFKLSDIYYAAFKINFEDTHDERVLTFANLIKYGTSNEKEIYMIRYGLSLDDISILEPYILSIDTKGIKVSPDFYDLLPDIRKPLERFV</sequence>
<dbReference type="RefSeq" id="WP_082709324.1">
    <property type="nucleotide sequence ID" value="NZ_LRGC01000017.1"/>
</dbReference>
<keyword evidence="3 6" id="KW-0347">Helicase</keyword>
<keyword evidence="1" id="KW-0547">Nucleotide-binding</keyword>
<dbReference type="Pfam" id="PF00270">
    <property type="entry name" value="DEAD"/>
    <property type="match status" value="1"/>
</dbReference>
<protein>
    <submittedName>
        <fullName evidence="6">Ski2-like helicase</fullName>
    </submittedName>
</protein>
<name>A0A108T403_BACSE</name>
<evidence type="ECO:0000256" key="2">
    <source>
        <dbReference type="ARBA" id="ARBA00022801"/>
    </source>
</evidence>
<keyword evidence="2" id="KW-0378">Hydrolase</keyword>
<dbReference type="Pfam" id="PF00271">
    <property type="entry name" value="Helicase_C"/>
    <property type="match status" value="1"/>
</dbReference>
<dbReference type="AlphaFoldDB" id="A0A108T403"/>
<feature type="domain" description="Helicase ATP-binding" evidence="5">
    <location>
        <begin position="104"/>
        <end position="223"/>
    </location>
</feature>
<evidence type="ECO:0000313" key="6">
    <source>
        <dbReference type="EMBL" id="KWR52852.1"/>
    </source>
</evidence>
<keyword evidence="4" id="KW-0067">ATP-binding</keyword>
<dbReference type="Proteomes" id="UP000056419">
    <property type="component" value="Unassembled WGS sequence"/>
</dbReference>